<proteinExistence type="predicted"/>
<organism evidence="1">
    <name type="scientific">Tanacetum cinerariifolium</name>
    <name type="common">Dalmatian daisy</name>
    <name type="synonym">Chrysanthemum cinerariifolium</name>
    <dbReference type="NCBI Taxonomy" id="118510"/>
    <lineage>
        <taxon>Eukaryota</taxon>
        <taxon>Viridiplantae</taxon>
        <taxon>Streptophyta</taxon>
        <taxon>Embryophyta</taxon>
        <taxon>Tracheophyta</taxon>
        <taxon>Spermatophyta</taxon>
        <taxon>Magnoliopsida</taxon>
        <taxon>eudicotyledons</taxon>
        <taxon>Gunneridae</taxon>
        <taxon>Pentapetalae</taxon>
        <taxon>asterids</taxon>
        <taxon>campanulids</taxon>
        <taxon>Asterales</taxon>
        <taxon>Asteraceae</taxon>
        <taxon>Asteroideae</taxon>
        <taxon>Anthemideae</taxon>
        <taxon>Anthemidinae</taxon>
        <taxon>Tanacetum</taxon>
    </lineage>
</organism>
<reference evidence="1" key="1">
    <citation type="journal article" date="2019" name="Sci. Rep.">
        <title>Draft genome of Tanacetum cinerariifolium, the natural source of mosquito coil.</title>
        <authorList>
            <person name="Yamashiro T."/>
            <person name="Shiraishi A."/>
            <person name="Satake H."/>
            <person name="Nakayama K."/>
        </authorList>
    </citation>
    <scope>NUCLEOTIDE SEQUENCE</scope>
</reference>
<dbReference type="AlphaFoldDB" id="A0A699TET3"/>
<sequence length="110" mass="12748">MQTLYVDDEEQGLAPETSHPRFAAVAREDFWYDCADDFSPFGNDTGNDTLRFLEEWITEHGADANVADFIRNLLHEQWELDKNYITVADADVINQLHHQADQYINDTQDL</sequence>
<name>A0A699TET3_TANCI</name>
<gene>
    <name evidence="1" type="ORF">Tci_880994</name>
</gene>
<accession>A0A699TET3</accession>
<dbReference type="EMBL" id="BKCJ011242442">
    <property type="protein sequence ID" value="GFD09025.1"/>
    <property type="molecule type" value="Genomic_DNA"/>
</dbReference>
<feature type="non-terminal residue" evidence="1">
    <location>
        <position position="110"/>
    </location>
</feature>
<comment type="caution">
    <text evidence="1">The sequence shown here is derived from an EMBL/GenBank/DDBJ whole genome shotgun (WGS) entry which is preliminary data.</text>
</comment>
<evidence type="ECO:0000313" key="1">
    <source>
        <dbReference type="EMBL" id="GFD09025.1"/>
    </source>
</evidence>
<protein>
    <submittedName>
        <fullName evidence="1">Uncharacterized protein</fullName>
    </submittedName>
</protein>